<evidence type="ECO:0000313" key="2">
    <source>
        <dbReference type="Proteomes" id="UP000694411"/>
    </source>
</evidence>
<keyword evidence="2" id="KW-1185">Reference proteome</keyword>
<proteinExistence type="predicted"/>
<dbReference type="Proteomes" id="UP000694411">
    <property type="component" value="Chromosome 16"/>
</dbReference>
<evidence type="ECO:0000313" key="1">
    <source>
        <dbReference type="Ensembl" id="ENSTGEP00000008764.1"/>
    </source>
</evidence>
<dbReference type="AlphaFoldDB" id="A0A8D2EM82"/>
<sequence>MNQGETPKQLRWTLACPSLCAPAICFHWPFPALPPSWKNRREGEKVGGLRENDQSGQKMQREVPLGFEYSLRALSHRHEVVCVRILVIM</sequence>
<dbReference type="Ensembl" id="ENSTGET00000010572.1">
    <property type="protein sequence ID" value="ENSTGEP00000008764.1"/>
    <property type="gene ID" value="ENSTGEG00000007205.1"/>
</dbReference>
<organism evidence="1 2">
    <name type="scientific">Theropithecus gelada</name>
    <name type="common">Gelada baboon</name>
    <dbReference type="NCBI Taxonomy" id="9565"/>
    <lineage>
        <taxon>Eukaryota</taxon>
        <taxon>Metazoa</taxon>
        <taxon>Chordata</taxon>
        <taxon>Craniata</taxon>
        <taxon>Vertebrata</taxon>
        <taxon>Euteleostomi</taxon>
        <taxon>Mammalia</taxon>
        <taxon>Eutheria</taxon>
        <taxon>Euarchontoglires</taxon>
        <taxon>Primates</taxon>
        <taxon>Haplorrhini</taxon>
        <taxon>Catarrhini</taxon>
        <taxon>Cercopithecidae</taxon>
        <taxon>Cercopithecinae</taxon>
        <taxon>Theropithecus</taxon>
    </lineage>
</organism>
<reference evidence="1" key="2">
    <citation type="submission" date="2025-08" db="UniProtKB">
        <authorList>
            <consortium name="Ensembl"/>
        </authorList>
    </citation>
    <scope>IDENTIFICATION</scope>
</reference>
<protein>
    <submittedName>
        <fullName evidence="1">Uncharacterized protein</fullName>
    </submittedName>
</protein>
<accession>A0A8D2EM82</accession>
<reference evidence="1" key="1">
    <citation type="submission" date="2018-05" db="EMBL/GenBank/DDBJ databases">
        <title>Whole genome of Theropithecus gelada.</title>
        <authorList>
            <person name="Chiou K.L."/>
            <person name="Snyder-Mackler N."/>
        </authorList>
    </citation>
    <scope>NUCLEOTIDE SEQUENCE [LARGE SCALE GENOMIC DNA]</scope>
</reference>
<reference evidence="1" key="3">
    <citation type="submission" date="2025-09" db="UniProtKB">
        <authorList>
            <consortium name="Ensembl"/>
        </authorList>
    </citation>
    <scope>IDENTIFICATION</scope>
</reference>
<name>A0A8D2EM82_THEGE</name>